<dbReference type="InterPro" id="IPR029063">
    <property type="entry name" value="SAM-dependent_MTases_sf"/>
</dbReference>
<dbReference type="SUPFAM" id="SSF53335">
    <property type="entry name" value="S-adenosyl-L-methionine-dependent methyltransferases"/>
    <property type="match status" value="1"/>
</dbReference>
<dbReference type="EMBL" id="CP163439">
    <property type="protein sequence ID" value="XDQ36280.1"/>
    <property type="molecule type" value="Genomic_DNA"/>
</dbReference>
<sequence length="287" mass="30220">MAEQRSDLWTSGAAYERYMGRWSRLVAREFVTWLDRAEGLRWLDVGCGTGALSAVVAARCGPRGVVGCDRSEGFAGTAARRPRPTRAAALDTAADPDPDPAPAVGSPRFVVADAMALPVPDGVFDVAVSGLTLNFLPEPAAGIGELARVVRPGGGLVAAYVWDYGDGMGLLRRFWDAAAEADPAAAALDEGRRFPDCHPQALHTLWTGVGLTAVSTTAIEVPTVFADFADLWTPFLSGQGPAPAYVASLAPAARDRLRETLRTTVPTAPDGSVPLTARAWAVRGVRP</sequence>
<dbReference type="InterPro" id="IPR013216">
    <property type="entry name" value="Methyltransf_11"/>
</dbReference>
<dbReference type="RefSeq" id="WP_369170814.1">
    <property type="nucleotide sequence ID" value="NZ_CP163439.1"/>
</dbReference>
<feature type="compositionally biased region" description="Low complexity" evidence="1">
    <location>
        <begin position="85"/>
        <end position="95"/>
    </location>
</feature>
<proteinExistence type="predicted"/>
<feature type="domain" description="Methyltransferase type 11" evidence="2">
    <location>
        <begin position="43"/>
        <end position="157"/>
    </location>
</feature>
<dbReference type="AlphaFoldDB" id="A0AB39PZY9"/>
<dbReference type="GO" id="GO:0008757">
    <property type="term" value="F:S-adenosylmethionine-dependent methyltransferase activity"/>
    <property type="evidence" value="ECO:0007669"/>
    <property type="project" value="InterPro"/>
</dbReference>
<dbReference type="GO" id="GO:0032259">
    <property type="term" value="P:methylation"/>
    <property type="evidence" value="ECO:0007669"/>
    <property type="project" value="UniProtKB-KW"/>
</dbReference>
<dbReference type="Pfam" id="PF08241">
    <property type="entry name" value="Methyltransf_11"/>
    <property type="match status" value="1"/>
</dbReference>
<organism evidence="3">
    <name type="scientific">Streptomyces sp. R28</name>
    <dbReference type="NCBI Taxonomy" id="3238628"/>
    <lineage>
        <taxon>Bacteria</taxon>
        <taxon>Bacillati</taxon>
        <taxon>Actinomycetota</taxon>
        <taxon>Actinomycetes</taxon>
        <taxon>Kitasatosporales</taxon>
        <taxon>Streptomycetaceae</taxon>
        <taxon>Streptomyces</taxon>
    </lineage>
</organism>
<accession>A0AB39PZY9</accession>
<reference evidence="3" key="1">
    <citation type="submission" date="2024-07" db="EMBL/GenBank/DDBJ databases">
        <authorList>
            <person name="Yu S.T."/>
        </authorList>
    </citation>
    <scope>NUCLEOTIDE SEQUENCE</scope>
    <source>
        <strain evidence="3">R28</strain>
    </source>
</reference>
<evidence type="ECO:0000256" key="1">
    <source>
        <dbReference type="SAM" id="MobiDB-lite"/>
    </source>
</evidence>
<protein>
    <submittedName>
        <fullName evidence="3">Class I SAM-dependent methyltransferase</fullName>
        <ecNumber evidence="3">2.1.1.-</ecNumber>
    </submittedName>
</protein>
<dbReference type="PANTHER" id="PTHR43591">
    <property type="entry name" value="METHYLTRANSFERASE"/>
    <property type="match status" value="1"/>
</dbReference>
<name>A0AB39PZY9_9ACTN</name>
<dbReference type="Gene3D" id="3.40.50.150">
    <property type="entry name" value="Vaccinia Virus protein VP39"/>
    <property type="match status" value="1"/>
</dbReference>
<dbReference type="EC" id="2.1.1.-" evidence="3"/>
<evidence type="ECO:0000313" key="3">
    <source>
        <dbReference type="EMBL" id="XDQ36280.1"/>
    </source>
</evidence>
<feature type="region of interest" description="Disordered" evidence="1">
    <location>
        <begin position="76"/>
        <end position="102"/>
    </location>
</feature>
<evidence type="ECO:0000259" key="2">
    <source>
        <dbReference type="Pfam" id="PF08241"/>
    </source>
</evidence>
<keyword evidence="3" id="KW-0808">Transferase</keyword>
<gene>
    <name evidence="3" type="ORF">AB5J49_24695</name>
</gene>
<keyword evidence="3" id="KW-0489">Methyltransferase</keyword>
<dbReference type="CDD" id="cd02440">
    <property type="entry name" value="AdoMet_MTases"/>
    <property type="match status" value="1"/>
</dbReference>